<dbReference type="EMBL" id="JANIDW010000002">
    <property type="protein sequence ID" value="MCX5614537.1"/>
    <property type="molecule type" value="Genomic_DNA"/>
</dbReference>
<evidence type="ECO:0000259" key="1">
    <source>
        <dbReference type="SMART" id="SM00901"/>
    </source>
</evidence>
<dbReference type="RefSeq" id="WP_266106644.1">
    <property type="nucleotide sequence ID" value="NZ_JANIDW010000002.1"/>
</dbReference>
<gene>
    <name evidence="2" type="ORF">NQF64_04680</name>
</gene>
<evidence type="ECO:0000313" key="2">
    <source>
        <dbReference type="EMBL" id="MCX5614537.1"/>
    </source>
</evidence>
<dbReference type="Pfam" id="PF08867">
    <property type="entry name" value="FRG"/>
    <property type="match status" value="1"/>
</dbReference>
<feature type="domain" description="FRG" evidence="1">
    <location>
        <begin position="57"/>
        <end position="149"/>
    </location>
</feature>
<reference evidence="2 3" key="1">
    <citation type="submission" date="2022-07" db="EMBL/GenBank/DDBJ databases">
        <title>Bombella genomes.</title>
        <authorList>
            <person name="Harer L."/>
            <person name="Styblova S."/>
            <person name="Ehrmann M."/>
        </authorList>
    </citation>
    <scope>NUCLEOTIDE SEQUENCE [LARGE SCALE GENOMIC DNA]</scope>
    <source>
        <strain evidence="2 3">TMW 2.2558</strain>
    </source>
</reference>
<dbReference type="InterPro" id="IPR014966">
    <property type="entry name" value="FRG-dom"/>
</dbReference>
<evidence type="ECO:0000313" key="3">
    <source>
        <dbReference type="Proteomes" id="UP001165648"/>
    </source>
</evidence>
<name>A0ABT3W9R3_9PROT</name>
<sequence>MSHTDQPEDTSNNPTEVKEYWIQELLDNADKAPEDIHLSDYMKVLEELQKRFLPPITNPSTFFRGQANKKWQPIPSIFRDKKIFSEDKLINEILSSQADEFRYDKTTFEKLVRMQHFGIPTRLLDITRNPLIALYFAVNTSTAEDCAIFMYFVPSKNLFDPQKEYINYTHSIKTSILSEIASLSAYDKNCLAFFFDRSDHNLTLMKQPQENHCKDDILDIFKRIGLKDNVSDTDINQSLLCKNIIVIPLNTNKRLISQQGAFILFGGFSTGEHSVSIQQLIPLGMQLIKIIIPANAKENLRKELDFIGINGMTLFPDLENAASYIKEKYDRP</sequence>
<comment type="caution">
    <text evidence="2">The sequence shown here is derived from an EMBL/GenBank/DDBJ whole genome shotgun (WGS) entry which is preliminary data.</text>
</comment>
<proteinExistence type="predicted"/>
<dbReference type="SMART" id="SM00901">
    <property type="entry name" value="FRG"/>
    <property type="match status" value="1"/>
</dbReference>
<accession>A0ABT3W9R3</accession>
<protein>
    <submittedName>
        <fullName evidence="2">FRG domain-containing protein</fullName>
    </submittedName>
</protein>
<organism evidence="2 3">
    <name type="scientific">Bombella saccharophila</name>
    <dbReference type="NCBI Taxonomy" id="2967338"/>
    <lineage>
        <taxon>Bacteria</taxon>
        <taxon>Pseudomonadati</taxon>
        <taxon>Pseudomonadota</taxon>
        <taxon>Alphaproteobacteria</taxon>
        <taxon>Acetobacterales</taxon>
        <taxon>Acetobacteraceae</taxon>
        <taxon>Bombella</taxon>
    </lineage>
</organism>
<keyword evidence="3" id="KW-1185">Reference proteome</keyword>
<dbReference type="Proteomes" id="UP001165648">
    <property type="component" value="Unassembled WGS sequence"/>
</dbReference>